<organism evidence="1 2">
    <name type="scientific">Pseudomonas schmalbachii</name>
    <dbReference type="NCBI Taxonomy" id="2816993"/>
    <lineage>
        <taxon>Bacteria</taxon>
        <taxon>Pseudomonadati</taxon>
        <taxon>Pseudomonadota</taxon>
        <taxon>Gammaproteobacteria</taxon>
        <taxon>Pseudomonadales</taxon>
        <taxon>Pseudomonadaceae</taxon>
        <taxon>Pseudomonas</taxon>
    </lineage>
</organism>
<comment type="caution">
    <text evidence="1">The sequence shown here is derived from an EMBL/GenBank/DDBJ whole genome shotgun (WGS) entry which is preliminary data.</text>
</comment>
<sequence>MLFTSRNHHPISAIQGKTIAELQALIDEMDSLLKTGREIAAEEAPVLRAKLGHLLDTSKGILDRTQRQGRAAVRASGEYVVEHPWQTALATGIACGLVAFLVMRRH</sequence>
<accession>A0ABS3TJG5</accession>
<dbReference type="EMBL" id="JAELYA010000001">
    <property type="protein sequence ID" value="MBO3273783.1"/>
    <property type="molecule type" value="Genomic_DNA"/>
</dbReference>
<dbReference type="RefSeq" id="WP_208311611.1">
    <property type="nucleotide sequence ID" value="NZ_JAELYA010000001.1"/>
</dbReference>
<evidence type="ECO:0000313" key="2">
    <source>
        <dbReference type="Proteomes" id="UP000669060"/>
    </source>
</evidence>
<protein>
    <submittedName>
        <fullName evidence="1">DUF883 family protein</fullName>
    </submittedName>
</protein>
<dbReference type="Proteomes" id="UP000669060">
    <property type="component" value="Unassembled WGS sequence"/>
</dbReference>
<name>A0ABS3TJG5_9PSED</name>
<proteinExistence type="predicted"/>
<evidence type="ECO:0000313" key="1">
    <source>
        <dbReference type="EMBL" id="MBO3273783.1"/>
    </source>
</evidence>
<reference evidence="1 2" key="1">
    <citation type="submission" date="2020-12" db="EMBL/GenBank/DDBJ databases">
        <title>Pseudomonas schmalbachii sp. nov. isolated from millipede gut.</title>
        <authorList>
            <person name="Shelomi M."/>
        </authorList>
    </citation>
    <scope>NUCLEOTIDE SEQUENCE [LARGE SCALE GENOMIC DNA]</scope>
    <source>
        <strain evidence="1 2">Milli4</strain>
    </source>
</reference>
<gene>
    <name evidence="1" type="ORF">JFY56_00925</name>
</gene>
<keyword evidence="2" id="KW-1185">Reference proteome</keyword>